<feature type="transmembrane region" description="Helical" evidence="1">
    <location>
        <begin position="305"/>
        <end position="331"/>
    </location>
</feature>
<keyword evidence="4" id="KW-1185">Reference proteome</keyword>
<protein>
    <submittedName>
        <fullName evidence="3">Acyltransferase family protein</fullName>
        <ecNumber evidence="3">2.3.-.-</ecNumber>
    </submittedName>
</protein>
<evidence type="ECO:0000313" key="4">
    <source>
        <dbReference type="Proteomes" id="UP001596091"/>
    </source>
</evidence>
<dbReference type="InterPro" id="IPR050879">
    <property type="entry name" value="Acyltransferase_3"/>
</dbReference>
<keyword evidence="3" id="KW-0808">Transferase</keyword>
<dbReference type="PANTHER" id="PTHR23028:SF53">
    <property type="entry name" value="ACYL_TRANSF_3 DOMAIN-CONTAINING PROTEIN"/>
    <property type="match status" value="1"/>
</dbReference>
<comment type="caution">
    <text evidence="3">The sequence shown here is derived from an EMBL/GenBank/DDBJ whole genome shotgun (WGS) entry which is preliminary data.</text>
</comment>
<gene>
    <name evidence="3" type="ORF">ACFPT7_23540</name>
</gene>
<feature type="transmembrane region" description="Helical" evidence="1">
    <location>
        <begin position="98"/>
        <end position="121"/>
    </location>
</feature>
<evidence type="ECO:0000256" key="1">
    <source>
        <dbReference type="SAM" id="Phobius"/>
    </source>
</evidence>
<keyword evidence="1" id="KW-0812">Transmembrane</keyword>
<keyword evidence="1" id="KW-1133">Transmembrane helix</keyword>
<keyword evidence="3" id="KW-0012">Acyltransferase</keyword>
<dbReference type="GO" id="GO:0016746">
    <property type="term" value="F:acyltransferase activity"/>
    <property type="evidence" value="ECO:0007669"/>
    <property type="project" value="UniProtKB-KW"/>
</dbReference>
<feature type="transmembrane region" description="Helical" evidence="1">
    <location>
        <begin position="176"/>
        <end position="192"/>
    </location>
</feature>
<evidence type="ECO:0000259" key="2">
    <source>
        <dbReference type="Pfam" id="PF01757"/>
    </source>
</evidence>
<feature type="transmembrane region" description="Helical" evidence="1">
    <location>
        <begin position="271"/>
        <end position="293"/>
    </location>
</feature>
<organism evidence="3 4">
    <name type="scientific">Acidicapsa dinghuensis</name>
    <dbReference type="NCBI Taxonomy" id="2218256"/>
    <lineage>
        <taxon>Bacteria</taxon>
        <taxon>Pseudomonadati</taxon>
        <taxon>Acidobacteriota</taxon>
        <taxon>Terriglobia</taxon>
        <taxon>Terriglobales</taxon>
        <taxon>Acidobacteriaceae</taxon>
        <taxon>Acidicapsa</taxon>
    </lineage>
</organism>
<dbReference type="PANTHER" id="PTHR23028">
    <property type="entry name" value="ACETYLTRANSFERASE"/>
    <property type="match status" value="1"/>
</dbReference>
<dbReference type="RefSeq" id="WP_263341535.1">
    <property type="nucleotide sequence ID" value="NZ_JAGSYH010000007.1"/>
</dbReference>
<dbReference type="EC" id="2.3.-.-" evidence="3"/>
<feature type="transmembrane region" description="Helical" evidence="1">
    <location>
        <begin position="57"/>
        <end position="77"/>
    </location>
</feature>
<keyword evidence="1" id="KW-0472">Membrane</keyword>
<dbReference type="Pfam" id="PF01757">
    <property type="entry name" value="Acyl_transf_3"/>
    <property type="match status" value="1"/>
</dbReference>
<accession>A0ABW1EMR2</accession>
<dbReference type="Proteomes" id="UP001596091">
    <property type="component" value="Unassembled WGS sequence"/>
</dbReference>
<dbReference type="EMBL" id="JBHSPH010000018">
    <property type="protein sequence ID" value="MFC5865299.1"/>
    <property type="molecule type" value="Genomic_DNA"/>
</dbReference>
<name>A0ABW1EMR2_9BACT</name>
<feature type="domain" description="Acyltransferase 3" evidence="2">
    <location>
        <begin position="14"/>
        <end position="326"/>
    </location>
</feature>
<reference evidence="4" key="1">
    <citation type="journal article" date="2019" name="Int. J. Syst. Evol. Microbiol.">
        <title>The Global Catalogue of Microorganisms (GCM) 10K type strain sequencing project: providing services to taxonomists for standard genome sequencing and annotation.</title>
        <authorList>
            <consortium name="The Broad Institute Genomics Platform"/>
            <consortium name="The Broad Institute Genome Sequencing Center for Infectious Disease"/>
            <person name="Wu L."/>
            <person name="Ma J."/>
        </authorList>
    </citation>
    <scope>NUCLEOTIDE SEQUENCE [LARGE SCALE GENOMIC DNA]</scope>
    <source>
        <strain evidence="4">JCM 4087</strain>
    </source>
</reference>
<sequence length="378" mass="42071">MDLRRRTTGGSYIPEIDGVRFIAILSVVLYHIAIQATDSVRTILFPSVHYGLRGVEVFFALSGFILGLPFAKQDLLGGKKVRISAYFLRRLTRLEPPYIVLLLLRFALLVGAMHVAVRALMPHFLATLGYVHSMVYGKMSSINPPVWSLEVEVQFYCLAPILALVAFRGPKNWRRAGFLAVILALSIAQLWIGDVSRVRLSLLGNLQYFLAGFLVCDLYLTDWKRIPSHWGWDVIGLAAWGFVFGLGGTGWTIWSAVFIAIGIVSAFKGPIGSWFLSLPAISIIGGMCYSIYLTHNLVLSSIVKVWRLGIPAGMVLELVAVGVVGLGYYMLLERPCMDKDWPSKLWSRLTGRKKEDQITTVEAPEADNHLKAAFQEKP</sequence>
<proteinExistence type="predicted"/>
<feature type="transmembrane region" description="Helical" evidence="1">
    <location>
        <begin position="232"/>
        <end position="265"/>
    </location>
</feature>
<evidence type="ECO:0000313" key="3">
    <source>
        <dbReference type="EMBL" id="MFC5865299.1"/>
    </source>
</evidence>
<feature type="transmembrane region" description="Helical" evidence="1">
    <location>
        <begin position="198"/>
        <end position="220"/>
    </location>
</feature>
<feature type="transmembrane region" description="Helical" evidence="1">
    <location>
        <begin position="21"/>
        <end position="37"/>
    </location>
</feature>
<dbReference type="InterPro" id="IPR002656">
    <property type="entry name" value="Acyl_transf_3_dom"/>
</dbReference>